<dbReference type="AlphaFoldDB" id="A0A812IX29"/>
<evidence type="ECO:0000256" key="3">
    <source>
        <dbReference type="PROSITE-ProRule" id="PRU00023"/>
    </source>
</evidence>
<dbReference type="InterPro" id="IPR036770">
    <property type="entry name" value="Ankyrin_rpt-contain_sf"/>
</dbReference>
<keyword evidence="2 3" id="KW-0040">ANK repeat</keyword>
<dbReference type="OrthoDB" id="446729at2759"/>
<comment type="caution">
    <text evidence="4">The sequence shown here is derived from an EMBL/GenBank/DDBJ whole genome shotgun (WGS) entry which is preliminary data.</text>
</comment>
<reference evidence="4" key="1">
    <citation type="submission" date="2021-02" db="EMBL/GenBank/DDBJ databases">
        <authorList>
            <person name="Dougan E. K."/>
            <person name="Rhodes N."/>
            <person name="Thang M."/>
            <person name="Chan C."/>
        </authorList>
    </citation>
    <scope>NUCLEOTIDE SEQUENCE</scope>
</reference>
<proteinExistence type="predicted"/>
<dbReference type="EMBL" id="CAJNIZ010001371">
    <property type="protein sequence ID" value="CAE7189612.1"/>
    <property type="molecule type" value="Genomic_DNA"/>
</dbReference>
<dbReference type="Proteomes" id="UP000649617">
    <property type="component" value="Unassembled WGS sequence"/>
</dbReference>
<accession>A0A812IX29</accession>
<keyword evidence="1" id="KW-0677">Repeat</keyword>
<organism evidence="4 5">
    <name type="scientific">Symbiodinium pilosum</name>
    <name type="common">Dinoflagellate</name>
    <dbReference type="NCBI Taxonomy" id="2952"/>
    <lineage>
        <taxon>Eukaryota</taxon>
        <taxon>Sar</taxon>
        <taxon>Alveolata</taxon>
        <taxon>Dinophyceae</taxon>
        <taxon>Suessiales</taxon>
        <taxon>Symbiodiniaceae</taxon>
        <taxon>Symbiodinium</taxon>
    </lineage>
</organism>
<dbReference type="PROSITE" id="PS50297">
    <property type="entry name" value="ANK_REP_REGION"/>
    <property type="match status" value="1"/>
</dbReference>
<keyword evidence="5" id="KW-1185">Reference proteome</keyword>
<dbReference type="InterPro" id="IPR050889">
    <property type="entry name" value="Dendritic_Spine_Reg/Scaffold"/>
</dbReference>
<evidence type="ECO:0000256" key="1">
    <source>
        <dbReference type="ARBA" id="ARBA00022737"/>
    </source>
</evidence>
<dbReference type="PANTHER" id="PTHR24166:SF48">
    <property type="entry name" value="PROTEIN VAPYRIN"/>
    <property type="match status" value="1"/>
</dbReference>
<dbReference type="InterPro" id="IPR002110">
    <property type="entry name" value="Ankyrin_rpt"/>
</dbReference>
<dbReference type="SMART" id="SM00248">
    <property type="entry name" value="ANK"/>
    <property type="match status" value="3"/>
</dbReference>
<dbReference type="Pfam" id="PF00023">
    <property type="entry name" value="Ank"/>
    <property type="match status" value="1"/>
</dbReference>
<dbReference type="Pfam" id="PF12796">
    <property type="entry name" value="Ank_2"/>
    <property type="match status" value="1"/>
</dbReference>
<dbReference type="SUPFAM" id="SSF48403">
    <property type="entry name" value="Ankyrin repeat"/>
    <property type="match status" value="1"/>
</dbReference>
<sequence length="247" mass="26598">MSLPEDAFALTSPMWHLLRSAIAARSPCSLAMLKPAFIVMGRATGRSTSCRGGRSRLLGRCFTVSAQNGNAAVVTLALQCRADLEQRINGQSALDSAAQAGHLDIAETLLRARAVATQTARGRWTPLMRAAQGGHVKVCELLLAAGVDPDEWADRTTALDVAVSLSHHEVVKTLQARSARRFLELGPIQQRPSLTMNAREALWQNLRRPRRGVLCSSASLPLQPRARIAATDLAAGSEGEEDEDAEM</sequence>
<gene>
    <name evidence="4" type="primary">EHMT1</name>
    <name evidence="4" type="ORF">SPIL2461_LOCUS1417</name>
</gene>
<dbReference type="PROSITE" id="PS50088">
    <property type="entry name" value="ANK_REPEAT"/>
    <property type="match status" value="1"/>
</dbReference>
<evidence type="ECO:0000313" key="5">
    <source>
        <dbReference type="Proteomes" id="UP000649617"/>
    </source>
</evidence>
<evidence type="ECO:0000256" key="2">
    <source>
        <dbReference type="ARBA" id="ARBA00023043"/>
    </source>
</evidence>
<protein>
    <submittedName>
        <fullName evidence="4">EHMT1 protein</fullName>
    </submittedName>
</protein>
<evidence type="ECO:0000313" key="4">
    <source>
        <dbReference type="EMBL" id="CAE7189612.1"/>
    </source>
</evidence>
<dbReference type="Gene3D" id="1.25.40.20">
    <property type="entry name" value="Ankyrin repeat-containing domain"/>
    <property type="match status" value="1"/>
</dbReference>
<feature type="repeat" description="ANK" evidence="3">
    <location>
        <begin position="122"/>
        <end position="154"/>
    </location>
</feature>
<name>A0A812IX29_SYMPI</name>
<dbReference type="PANTHER" id="PTHR24166">
    <property type="entry name" value="ROLLING PEBBLES, ISOFORM B"/>
    <property type="match status" value="1"/>
</dbReference>